<comment type="caution">
    <text evidence="2">The sequence shown here is derived from an EMBL/GenBank/DDBJ whole genome shotgun (WGS) entry which is preliminary data.</text>
</comment>
<feature type="compositionally biased region" description="Acidic residues" evidence="1">
    <location>
        <begin position="36"/>
        <end position="50"/>
    </location>
</feature>
<proteinExistence type="predicted"/>
<gene>
    <name evidence="2" type="ORF">PENTCL1PPCAC_14125</name>
</gene>
<feature type="compositionally biased region" description="Basic and acidic residues" evidence="1">
    <location>
        <begin position="1"/>
        <end position="12"/>
    </location>
</feature>
<name>A0AAV5TFM5_9BILA</name>
<sequence>MKMEKSMIERSRMNQLTTPSRGYEMFEFGNYGSMKEEEEGEDETDEMEEEESHRIESSEEALPTSSVRSSVHKNARDPKNIHTIQDAVNTVSMSYKDDGEKKATQSSSIRYLQGRDEYVSCLEEVQYSSKYCASVHAPNTPVPEIALYLRSFFHPHEGIRVGRSSRSTGYGENSNHTRLYHFNRQSEHL</sequence>
<dbReference type="EMBL" id="BTSX01000004">
    <property type="protein sequence ID" value="GMS91950.1"/>
    <property type="molecule type" value="Genomic_DNA"/>
</dbReference>
<reference evidence="2" key="1">
    <citation type="submission" date="2023-10" db="EMBL/GenBank/DDBJ databases">
        <title>Genome assembly of Pristionchus species.</title>
        <authorList>
            <person name="Yoshida K."/>
            <person name="Sommer R.J."/>
        </authorList>
    </citation>
    <scope>NUCLEOTIDE SEQUENCE</scope>
    <source>
        <strain evidence="2">RS0144</strain>
    </source>
</reference>
<accession>A0AAV5TFM5</accession>
<evidence type="ECO:0000313" key="3">
    <source>
        <dbReference type="Proteomes" id="UP001432027"/>
    </source>
</evidence>
<keyword evidence="3" id="KW-1185">Reference proteome</keyword>
<feature type="region of interest" description="Disordered" evidence="1">
    <location>
        <begin position="1"/>
        <end position="85"/>
    </location>
</feature>
<dbReference type="AlphaFoldDB" id="A0AAV5TFM5"/>
<evidence type="ECO:0000256" key="1">
    <source>
        <dbReference type="SAM" id="MobiDB-lite"/>
    </source>
</evidence>
<protein>
    <submittedName>
        <fullName evidence="2">Uncharacterized protein</fullName>
    </submittedName>
</protein>
<feature type="compositionally biased region" description="Polar residues" evidence="1">
    <location>
        <begin position="164"/>
        <end position="177"/>
    </location>
</feature>
<organism evidence="2 3">
    <name type="scientific">Pristionchus entomophagus</name>
    <dbReference type="NCBI Taxonomy" id="358040"/>
    <lineage>
        <taxon>Eukaryota</taxon>
        <taxon>Metazoa</taxon>
        <taxon>Ecdysozoa</taxon>
        <taxon>Nematoda</taxon>
        <taxon>Chromadorea</taxon>
        <taxon>Rhabditida</taxon>
        <taxon>Rhabditina</taxon>
        <taxon>Diplogasteromorpha</taxon>
        <taxon>Diplogasteroidea</taxon>
        <taxon>Neodiplogasteridae</taxon>
        <taxon>Pristionchus</taxon>
    </lineage>
</organism>
<dbReference type="Proteomes" id="UP001432027">
    <property type="component" value="Unassembled WGS sequence"/>
</dbReference>
<evidence type="ECO:0000313" key="2">
    <source>
        <dbReference type="EMBL" id="GMS91950.1"/>
    </source>
</evidence>
<feature type="region of interest" description="Disordered" evidence="1">
    <location>
        <begin position="163"/>
        <end position="189"/>
    </location>
</feature>